<comment type="caution">
    <text evidence="1">The sequence shown here is derived from an EMBL/GenBank/DDBJ whole genome shotgun (WGS) entry which is preliminary data.</text>
</comment>
<dbReference type="AlphaFoldDB" id="A0AAN7DLS6"/>
<evidence type="ECO:0000313" key="2">
    <source>
        <dbReference type="Proteomes" id="UP001304243"/>
    </source>
</evidence>
<dbReference type="Proteomes" id="UP001304243">
    <property type="component" value="Unassembled WGS sequence"/>
</dbReference>
<protein>
    <submittedName>
        <fullName evidence="1">Uncharacterized protein</fullName>
    </submittedName>
</protein>
<organism evidence="1 2">
    <name type="scientific">Mucor velutinosus</name>
    <dbReference type="NCBI Taxonomy" id="708070"/>
    <lineage>
        <taxon>Eukaryota</taxon>
        <taxon>Fungi</taxon>
        <taxon>Fungi incertae sedis</taxon>
        <taxon>Mucoromycota</taxon>
        <taxon>Mucoromycotina</taxon>
        <taxon>Mucoromycetes</taxon>
        <taxon>Mucorales</taxon>
        <taxon>Mucorineae</taxon>
        <taxon>Mucoraceae</taxon>
        <taxon>Mucor</taxon>
    </lineage>
</organism>
<sequence length="126" mass="13628">MASGIFTSLPNVNNSLYRLSTISQGVLASSSFSISIFNHNNTHMTMGIKKTAHNTYTVQRNATISLGCAIDSRLDFANDFVNSPYDTVLCNLTNLKDVMNGTAPGITQAAGRSFQGNYAISTVYTY</sequence>
<evidence type="ECO:0000313" key="1">
    <source>
        <dbReference type="EMBL" id="KAK4518320.1"/>
    </source>
</evidence>
<name>A0AAN7DLS6_9FUNG</name>
<dbReference type="GeneID" id="89945374"/>
<dbReference type="RefSeq" id="XP_064684986.1">
    <property type="nucleotide sequence ID" value="XM_064821066.1"/>
</dbReference>
<gene>
    <name evidence="1" type="ORF">ATC70_001672</name>
</gene>
<accession>A0AAN7DLS6</accession>
<reference evidence="1 2" key="1">
    <citation type="submission" date="2022-11" db="EMBL/GenBank/DDBJ databases">
        <title>Mucor velutinosus strain NIH1002 WGS.</title>
        <authorList>
            <person name="Subramanian P."/>
            <person name="Mullikin J.C."/>
            <person name="Segre J.A."/>
            <person name="Zelazny A.M."/>
        </authorList>
    </citation>
    <scope>NUCLEOTIDE SEQUENCE [LARGE SCALE GENOMIC DNA]</scope>
    <source>
        <strain evidence="1 2">NIH1002</strain>
    </source>
</reference>
<dbReference type="EMBL" id="JASEJX010000013">
    <property type="protein sequence ID" value="KAK4518320.1"/>
    <property type="molecule type" value="Genomic_DNA"/>
</dbReference>
<proteinExistence type="predicted"/>
<keyword evidence="2" id="KW-1185">Reference proteome</keyword>